<proteinExistence type="predicted"/>
<evidence type="ECO:0000259" key="1">
    <source>
        <dbReference type="Pfam" id="PF19823"/>
    </source>
</evidence>
<gene>
    <name evidence="2" type="ORF">HYY65_12135</name>
</gene>
<evidence type="ECO:0000313" key="2">
    <source>
        <dbReference type="EMBL" id="MBI3015776.1"/>
    </source>
</evidence>
<dbReference type="EMBL" id="JACPSX010000234">
    <property type="protein sequence ID" value="MBI3015776.1"/>
    <property type="molecule type" value="Genomic_DNA"/>
</dbReference>
<organism evidence="2 3">
    <name type="scientific">Tectimicrobiota bacterium</name>
    <dbReference type="NCBI Taxonomy" id="2528274"/>
    <lineage>
        <taxon>Bacteria</taxon>
        <taxon>Pseudomonadati</taxon>
        <taxon>Nitrospinota/Tectimicrobiota group</taxon>
        <taxon>Candidatus Tectimicrobiota</taxon>
    </lineage>
</organism>
<feature type="domain" description="DUF6305" evidence="1">
    <location>
        <begin position="34"/>
        <end position="187"/>
    </location>
</feature>
<dbReference type="InterPro" id="IPR046272">
    <property type="entry name" value="DUF6305"/>
</dbReference>
<name>A0A932M2C9_UNCTE</name>
<dbReference type="AlphaFoldDB" id="A0A932M2C9"/>
<comment type="caution">
    <text evidence="2">The sequence shown here is derived from an EMBL/GenBank/DDBJ whole genome shotgun (WGS) entry which is preliminary data.</text>
</comment>
<protein>
    <recommendedName>
        <fullName evidence="1">DUF6305 domain-containing protein</fullName>
    </recommendedName>
</protein>
<dbReference type="Pfam" id="PF19823">
    <property type="entry name" value="DUF6305"/>
    <property type="match status" value="1"/>
</dbReference>
<reference evidence="2" key="1">
    <citation type="submission" date="2020-07" db="EMBL/GenBank/DDBJ databases">
        <title>Huge and variable diversity of episymbiotic CPR bacteria and DPANN archaea in groundwater ecosystems.</title>
        <authorList>
            <person name="He C.Y."/>
            <person name="Keren R."/>
            <person name="Whittaker M."/>
            <person name="Farag I.F."/>
            <person name="Doudna J."/>
            <person name="Cate J.H.D."/>
            <person name="Banfield J.F."/>
        </authorList>
    </citation>
    <scope>NUCLEOTIDE SEQUENCE</scope>
    <source>
        <strain evidence="2">NC_groundwater_717_Ag_S-0.2um_59_8</strain>
    </source>
</reference>
<accession>A0A932M2C9</accession>
<dbReference type="Proteomes" id="UP000741360">
    <property type="component" value="Unassembled WGS sequence"/>
</dbReference>
<sequence length="189" mass="20174">MTRITRTGGTLIVLALLGLFPGVPLLRGQDFKAEQPVAMTAPGQAPEIAMVNLLAKQLNLKIKSDPMLPPEELAGVKTLILILGASGKGLGEAGVDLRSETRRAQALISAAKRRGIKLIGMHLGGVMRRGENSQVMIDAAAASLDFLVVRSDGNKDGLFTKMAKDQKIPLVQVEKTLQVGEVLKKIFTL</sequence>
<evidence type="ECO:0000313" key="3">
    <source>
        <dbReference type="Proteomes" id="UP000741360"/>
    </source>
</evidence>